<feature type="compositionally biased region" description="Basic and acidic residues" evidence="1">
    <location>
        <begin position="213"/>
        <end position="226"/>
    </location>
</feature>
<feature type="region of interest" description="Disordered" evidence="1">
    <location>
        <begin position="177"/>
        <end position="226"/>
    </location>
</feature>
<name>A0A6J6TDJ8_9ZZZZ</name>
<evidence type="ECO:0000313" key="3">
    <source>
        <dbReference type="EMBL" id="CAB5068858.1"/>
    </source>
</evidence>
<dbReference type="EMBL" id="CAEZYY010000005">
    <property type="protein sequence ID" value="CAB4744787.1"/>
    <property type="molecule type" value="Genomic_DNA"/>
</dbReference>
<proteinExistence type="predicted"/>
<feature type="compositionally biased region" description="Basic and acidic residues" evidence="1">
    <location>
        <begin position="186"/>
        <end position="198"/>
    </location>
</feature>
<dbReference type="AlphaFoldDB" id="A0A6J6TDJ8"/>
<reference evidence="2" key="1">
    <citation type="submission" date="2020-05" db="EMBL/GenBank/DDBJ databases">
        <authorList>
            <person name="Chiriac C."/>
            <person name="Salcher M."/>
            <person name="Ghai R."/>
            <person name="Kavagutti S V."/>
        </authorList>
    </citation>
    <scope>NUCLEOTIDE SEQUENCE</scope>
</reference>
<dbReference type="EMBL" id="CAFBQP010000170">
    <property type="protein sequence ID" value="CAB5068858.1"/>
    <property type="molecule type" value="Genomic_DNA"/>
</dbReference>
<organism evidence="2">
    <name type="scientific">freshwater metagenome</name>
    <dbReference type="NCBI Taxonomy" id="449393"/>
    <lineage>
        <taxon>unclassified sequences</taxon>
        <taxon>metagenomes</taxon>
        <taxon>ecological metagenomes</taxon>
    </lineage>
</organism>
<accession>A0A6J6TDJ8</accession>
<evidence type="ECO:0000256" key="1">
    <source>
        <dbReference type="SAM" id="MobiDB-lite"/>
    </source>
</evidence>
<sequence>MFIGESPLEVSVGLVLKPLELFLLCLRGDAAILEGLHELGLCILLPLQLSLRRVQFVERRFQLVTGLLARGEGDRRVLISDDCVGQLRAPAEQFAEPAEVAAGREHPNGKVPQRLPHTAEVCLEFLHTGGAGGELDIKLTCLGGSLVVALGQLLEFTLDAIDLIRDPSGPGAYFFGAFGDGGHGPHPAEQHRDKEDHANGPSGPNPGQGCSAHLREASKRAGLHYE</sequence>
<protein>
    <submittedName>
        <fullName evidence="2">Unannotated protein</fullName>
    </submittedName>
</protein>
<gene>
    <name evidence="2" type="ORF">UFOPK2806_00639</name>
    <name evidence="3" type="ORF">UFOPK4306_02566</name>
</gene>
<evidence type="ECO:0000313" key="2">
    <source>
        <dbReference type="EMBL" id="CAB4744787.1"/>
    </source>
</evidence>